<proteinExistence type="predicted"/>
<dbReference type="RefSeq" id="WP_328851223.1">
    <property type="nucleotide sequence ID" value="NZ_CP108084.1"/>
</dbReference>
<reference evidence="1" key="1">
    <citation type="submission" date="2022-10" db="EMBL/GenBank/DDBJ databases">
        <title>The complete genomes of actinobacterial strains from the NBC collection.</title>
        <authorList>
            <person name="Joergensen T.S."/>
            <person name="Alvarez Arevalo M."/>
            <person name="Sterndorff E.B."/>
            <person name="Faurdal D."/>
            <person name="Vuksanovic O."/>
            <person name="Mourched A.-S."/>
            <person name="Charusanti P."/>
            <person name="Shaw S."/>
            <person name="Blin K."/>
            <person name="Weber T."/>
        </authorList>
    </citation>
    <scope>NUCLEOTIDE SEQUENCE</scope>
    <source>
        <strain evidence="1">NBC_00256</strain>
    </source>
</reference>
<sequence length="282" mass="31604">MSELTKLRESYAAACIRAVLNVDVEDGTDDGTLRRMYDLQIRYTDRPWAPVEVTSHLDEPTEAVLARISAEDGGIWSARTLNMRWSTRIRTDANVKKLRRSIEPALAKAERVGLDRVDDWVIRQLRRDLVAAPTDKIAEERLEAAQRLAEIGVASARASLPDLDGAEIWVAAGEGGGTWDGTGESIIGWLDTFMHDAKRSDLLKKYTHLPYNEAHIFIFVDINAVEFSVFRALYDNDTVPLQAPKLPPPYTHAWAVAAGSATGIRWDPELGWARWARPTARR</sequence>
<name>A0ABZ1S4R9_9ACTN</name>
<protein>
    <submittedName>
        <fullName evidence="1">Uncharacterized protein</fullName>
    </submittedName>
</protein>
<accession>A0ABZ1S4R9</accession>
<evidence type="ECO:0000313" key="2">
    <source>
        <dbReference type="Proteomes" id="UP001432190"/>
    </source>
</evidence>
<gene>
    <name evidence="1" type="ORF">OG994_25620</name>
</gene>
<organism evidence="1 2">
    <name type="scientific">Micromonospora globbae</name>
    <dbReference type="NCBI Taxonomy" id="1894969"/>
    <lineage>
        <taxon>Bacteria</taxon>
        <taxon>Bacillati</taxon>
        <taxon>Actinomycetota</taxon>
        <taxon>Actinomycetes</taxon>
        <taxon>Micromonosporales</taxon>
        <taxon>Micromonosporaceae</taxon>
        <taxon>Micromonospora</taxon>
    </lineage>
</organism>
<dbReference type="Proteomes" id="UP001432190">
    <property type="component" value="Chromosome"/>
</dbReference>
<keyword evidence="2" id="KW-1185">Reference proteome</keyword>
<dbReference type="EMBL" id="CP108084">
    <property type="protein sequence ID" value="WUP48919.1"/>
    <property type="molecule type" value="Genomic_DNA"/>
</dbReference>
<evidence type="ECO:0000313" key="1">
    <source>
        <dbReference type="EMBL" id="WUP48919.1"/>
    </source>
</evidence>